<sequence>MKRIKTGSNGGNKETTYWKKYNIWQRRLMYWRYSSVQHCIDFMHVEKNVCESLIGTLLHMPGKTKDGLETRMDLVHFALRPELEPTTQGNGTILPAACYTLTKEEKDKFCETLYELRVPQGNEYKDFKVCPRYGKSRWKVYDKTGKLYESVLAKVLWYFPIIPRMKRLFQTKTIAKDLIWHETSRKKDGVLRHPADSQAWREIDHRFPEIANDPRNLRLGISAYGVDINRGNRHQSVWSVLTVIYNLPSWLCMKGKFIMLSLLISGVETYDAHTQEMFTLHVVVLWTINDYPALGTLYGCTYSGYKGCVVCRLKTQCVRLPFLGKQSYVGHRRYLPYDRPFRRQRKAFNGKQELDIALTPMTGEEIYEEHCIDFMHVEKNLCESLIGTLLHMPGKTKDGLEARMDLVHFALRPELEPTTQGNGTILPAACYTLTKEEKDKFCETLYELRVPQGYEYKDFKVCPRCGKSRWKVYDKTGKLYESVPAKVLWYFPIIPRMKRLFQTKTIAKDLIWHETSRKKDGVLRHPGDSQAWREIDHRFPEIVNDPRNLRLGISADGVDINRRNRHQSVWPVLTVIYNLPSWLCMKGKFIMLSLLISGVETYDAHTQEMFTLHAVVLWTINDYPALGTLYGCTYSGYKGIFASFDGKWWQDEENQNRVKWGNKETTYWKKYKIWQRRLMYWRYSSVQHCIDFMHVEKNVCESLIGTLLHMPGKTKDGLEARMDLVHFALKPELERTNKATEQYSPQHVTH</sequence>
<dbReference type="PANTHER" id="PTHR10775:SF179">
    <property type="entry name" value="TRANSPOSON, EN_SPM-LIKE, TRANSPOSASE-ASSOCIATED DOMAIN PROTEIN"/>
    <property type="match status" value="1"/>
</dbReference>
<gene>
    <name evidence="1" type="ORF">OSB04_un000866</name>
</gene>
<evidence type="ECO:0008006" key="3">
    <source>
        <dbReference type="Google" id="ProtNLM"/>
    </source>
</evidence>
<protein>
    <recommendedName>
        <fullName evidence="3">Transposase</fullName>
    </recommendedName>
</protein>
<dbReference type="PANTHER" id="PTHR10775">
    <property type="entry name" value="OS08G0208400 PROTEIN"/>
    <property type="match status" value="1"/>
</dbReference>
<dbReference type="EMBL" id="JARYMX010000085">
    <property type="protein sequence ID" value="KAJ9535974.1"/>
    <property type="molecule type" value="Genomic_DNA"/>
</dbReference>
<reference evidence="1" key="1">
    <citation type="submission" date="2023-03" db="EMBL/GenBank/DDBJ databases">
        <title>Chromosome-scale reference genome and RAD-based genetic map of yellow starthistle (Centaurea solstitialis) reveal putative structural variation and QTLs associated with invader traits.</title>
        <authorList>
            <person name="Reatini B."/>
            <person name="Cang F.A."/>
            <person name="Jiang Q."/>
            <person name="Mckibben M.T.W."/>
            <person name="Barker M.S."/>
            <person name="Rieseberg L.H."/>
            <person name="Dlugosch K.M."/>
        </authorList>
    </citation>
    <scope>NUCLEOTIDE SEQUENCE</scope>
    <source>
        <strain evidence="1">CAN-66</strain>
        <tissue evidence="1">Leaf</tissue>
    </source>
</reference>
<dbReference type="Proteomes" id="UP001172457">
    <property type="component" value="Unassembled WGS sequence"/>
</dbReference>
<accession>A0AA38S5F2</accession>
<organism evidence="1 2">
    <name type="scientific">Centaurea solstitialis</name>
    <name type="common">yellow star-thistle</name>
    <dbReference type="NCBI Taxonomy" id="347529"/>
    <lineage>
        <taxon>Eukaryota</taxon>
        <taxon>Viridiplantae</taxon>
        <taxon>Streptophyta</taxon>
        <taxon>Embryophyta</taxon>
        <taxon>Tracheophyta</taxon>
        <taxon>Spermatophyta</taxon>
        <taxon>Magnoliopsida</taxon>
        <taxon>eudicotyledons</taxon>
        <taxon>Gunneridae</taxon>
        <taxon>Pentapetalae</taxon>
        <taxon>asterids</taxon>
        <taxon>campanulids</taxon>
        <taxon>Asterales</taxon>
        <taxon>Asteraceae</taxon>
        <taxon>Carduoideae</taxon>
        <taxon>Cardueae</taxon>
        <taxon>Centaureinae</taxon>
        <taxon>Centaurea</taxon>
    </lineage>
</organism>
<dbReference type="Pfam" id="PF02992">
    <property type="entry name" value="Transposase_21"/>
    <property type="match status" value="2"/>
</dbReference>
<comment type="caution">
    <text evidence="1">The sequence shown here is derived from an EMBL/GenBank/DDBJ whole genome shotgun (WGS) entry which is preliminary data.</text>
</comment>
<dbReference type="InterPro" id="IPR004242">
    <property type="entry name" value="Transposase_21"/>
</dbReference>
<keyword evidence="2" id="KW-1185">Reference proteome</keyword>
<evidence type="ECO:0000313" key="1">
    <source>
        <dbReference type="EMBL" id="KAJ9535974.1"/>
    </source>
</evidence>
<proteinExistence type="predicted"/>
<dbReference type="AlphaFoldDB" id="A0AA38S5F2"/>
<name>A0AA38S5F2_9ASTR</name>
<evidence type="ECO:0000313" key="2">
    <source>
        <dbReference type="Proteomes" id="UP001172457"/>
    </source>
</evidence>